<reference evidence="2 3" key="1">
    <citation type="journal article" date="2016" name="Mol. Biol. Evol.">
        <title>Comparative Genomics of Early-Diverging Mushroom-Forming Fungi Provides Insights into the Origins of Lignocellulose Decay Capabilities.</title>
        <authorList>
            <person name="Nagy L.G."/>
            <person name="Riley R."/>
            <person name="Tritt A."/>
            <person name="Adam C."/>
            <person name="Daum C."/>
            <person name="Floudas D."/>
            <person name="Sun H."/>
            <person name="Yadav J.S."/>
            <person name="Pangilinan J."/>
            <person name="Larsson K.H."/>
            <person name="Matsuura K."/>
            <person name="Barry K."/>
            <person name="Labutti K."/>
            <person name="Kuo R."/>
            <person name="Ohm R.A."/>
            <person name="Bhattacharya S.S."/>
            <person name="Shirouzu T."/>
            <person name="Yoshinaga Y."/>
            <person name="Martin F.M."/>
            <person name="Grigoriev I.V."/>
            <person name="Hibbett D.S."/>
        </authorList>
    </citation>
    <scope>NUCLEOTIDE SEQUENCE [LARGE SCALE GENOMIC DNA]</scope>
    <source>
        <strain evidence="2 3">HHB12029</strain>
    </source>
</reference>
<dbReference type="AlphaFoldDB" id="A0A165FGM3"/>
<dbReference type="Proteomes" id="UP000077266">
    <property type="component" value="Unassembled WGS sequence"/>
</dbReference>
<proteinExistence type="predicted"/>
<feature type="region of interest" description="Disordered" evidence="1">
    <location>
        <begin position="120"/>
        <end position="152"/>
    </location>
</feature>
<sequence length="152" mass="16586">MVPPEIGIDRQIWLVLTPLRRNGGIPSATCSVSHTQTGAANTAKADCQHAYDMLSPVSDEVWDWCACPSGMQGCETSRRRIVQRPYAGACASMNVSTTVCREDRSCLLSTVYAQRPCALSTSPTSRTDNVWHGWETRSAAPRSRADTSSPPR</sequence>
<evidence type="ECO:0000313" key="2">
    <source>
        <dbReference type="EMBL" id="KZV88963.1"/>
    </source>
</evidence>
<protein>
    <submittedName>
        <fullName evidence="2">Uncharacterized protein</fullName>
    </submittedName>
</protein>
<dbReference type="EMBL" id="KV426085">
    <property type="protein sequence ID" value="KZV88963.1"/>
    <property type="molecule type" value="Genomic_DNA"/>
</dbReference>
<accession>A0A165FGM3</accession>
<dbReference type="InParanoid" id="A0A165FGM3"/>
<keyword evidence="3" id="KW-1185">Reference proteome</keyword>
<organism evidence="2 3">
    <name type="scientific">Exidia glandulosa HHB12029</name>
    <dbReference type="NCBI Taxonomy" id="1314781"/>
    <lineage>
        <taxon>Eukaryota</taxon>
        <taxon>Fungi</taxon>
        <taxon>Dikarya</taxon>
        <taxon>Basidiomycota</taxon>
        <taxon>Agaricomycotina</taxon>
        <taxon>Agaricomycetes</taxon>
        <taxon>Auriculariales</taxon>
        <taxon>Exidiaceae</taxon>
        <taxon>Exidia</taxon>
    </lineage>
</organism>
<evidence type="ECO:0000256" key="1">
    <source>
        <dbReference type="SAM" id="MobiDB-lite"/>
    </source>
</evidence>
<name>A0A165FGM3_EXIGL</name>
<gene>
    <name evidence="2" type="ORF">EXIGLDRAFT_161612</name>
</gene>
<evidence type="ECO:0000313" key="3">
    <source>
        <dbReference type="Proteomes" id="UP000077266"/>
    </source>
</evidence>